<dbReference type="Gene3D" id="3.40.605.10">
    <property type="entry name" value="Aldehyde Dehydrogenase, Chain A, domain 1"/>
    <property type="match status" value="1"/>
</dbReference>
<evidence type="ECO:0000313" key="10">
    <source>
        <dbReference type="EMBL" id="SUZ80525.1"/>
    </source>
</evidence>
<dbReference type="EMBL" id="UINC01001429">
    <property type="protein sequence ID" value="SUZ80525.1"/>
    <property type="molecule type" value="Genomic_DNA"/>
</dbReference>
<comment type="pathway">
    <text evidence="1">Amino-acid degradation; L-proline degradation into L-glutamate; L-glutamate from L-proline: step 2/2.</text>
</comment>
<evidence type="ECO:0000256" key="3">
    <source>
        <dbReference type="ARBA" id="ARBA00012884"/>
    </source>
</evidence>
<dbReference type="PROSITE" id="PS00070">
    <property type="entry name" value="ALDEHYDE_DEHYDR_CYS"/>
    <property type="match status" value="1"/>
</dbReference>
<organism evidence="10">
    <name type="scientific">marine metagenome</name>
    <dbReference type="NCBI Taxonomy" id="408172"/>
    <lineage>
        <taxon>unclassified sequences</taxon>
        <taxon>metagenomes</taxon>
        <taxon>ecological metagenomes</taxon>
    </lineage>
</organism>
<dbReference type="InterPro" id="IPR016162">
    <property type="entry name" value="Ald_DH_N"/>
</dbReference>
<dbReference type="GO" id="GO:0009898">
    <property type="term" value="C:cytoplasmic side of plasma membrane"/>
    <property type="evidence" value="ECO:0007669"/>
    <property type="project" value="TreeGrafter"/>
</dbReference>
<dbReference type="CDD" id="cd07123">
    <property type="entry name" value="ALDH_F4-17_P5CDH"/>
    <property type="match status" value="1"/>
</dbReference>
<dbReference type="PANTHER" id="PTHR42862">
    <property type="entry name" value="DELTA-1-PYRROLINE-5-CARBOXYLATE DEHYDROGENASE 1, ISOFORM A-RELATED"/>
    <property type="match status" value="1"/>
</dbReference>
<comment type="similarity">
    <text evidence="2">Belongs to the aldehyde dehydrogenase family.</text>
</comment>
<dbReference type="Pfam" id="PF00171">
    <property type="entry name" value="Aldedh"/>
    <property type="match status" value="1"/>
</dbReference>
<feature type="domain" description="Aldehyde dehydrogenase" evidence="9">
    <location>
        <begin position="54"/>
        <end position="521"/>
    </location>
</feature>
<evidence type="ECO:0000256" key="7">
    <source>
        <dbReference type="ARBA" id="ARBA00032259"/>
    </source>
</evidence>
<dbReference type="Gene3D" id="3.40.309.10">
    <property type="entry name" value="Aldehyde Dehydrogenase, Chain A, domain 2"/>
    <property type="match status" value="1"/>
</dbReference>
<dbReference type="FunFam" id="3.40.605.10:FF:000006">
    <property type="entry name" value="1-pyrroline-5-carboxylate dehydrogenase"/>
    <property type="match status" value="1"/>
</dbReference>
<evidence type="ECO:0000256" key="5">
    <source>
        <dbReference type="ARBA" id="ARBA00023027"/>
    </source>
</evidence>
<dbReference type="InterPro" id="IPR016160">
    <property type="entry name" value="Ald_DH_CS_CYS"/>
</dbReference>
<proteinExistence type="inferred from homology"/>
<dbReference type="GO" id="GO:0010133">
    <property type="term" value="P:L-proline catabolic process to L-glutamate"/>
    <property type="evidence" value="ECO:0007669"/>
    <property type="project" value="UniProtKB-UniPathway"/>
</dbReference>
<keyword evidence="4" id="KW-0560">Oxidoreductase</keyword>
<dbReference type="EC" id="1.2.1.88" evidence="3"/>
<dbReference type="SUPFAM" id="SSF53720">
    <property type="entry name" value="ALDH-like"/>
    <property type="match status" value="1"/>
</dbReference>
<dbReference type="PANTHER" id="PTHR42862:SF1">
    <property type="entry name" value="DELTA-1-PYRROLINE-5-CARBOXYLATE DEHYDROGENASE 2, ISOFORM A-RELATED"/>
    <property type="match status" value="1"/>
</dbReference>
<gene>
    <name evidence="10" type="ORF">METZ01_LOCUS33379</name>
</gene>
<name>A0A381QMD9_9ZZZZ</name>
<evidence type="ECO:0000256" key="2">
    <source>
        <dbReference type="ARBA" id="ARBA00009986"/>
    </source>
</evidence>
<reference evidence="10" key="1">
    <citation type="submission" date="2018-05" db="EMBL/GenBank/DDBJ databases">
        <authorList>
            <person name="Lanie J.A."/>
            <person name="Ng W.-L."/>
            <person name="Kazmierczak K.M."/>
            <person name="Andrzejewski T.M."/>
            <person name="Davidsen T.M."/>
            <person name="Wayne K.J."/>
            <person name="Tettelin H."/>
            <person name="Glass J.I."/>
            <person name="Rusch D."/>
            <person name="Podicherti R."/>
            <person name="Tsui H.-C.T."/>
            <person name="Winkler M.E."/>
        </authorList>
    </citation>
    <scope>NUCLEOTIDE SEQUENCE</scope>
</reference>
<dbReference type="InterPro" id="IPR050485">
    <property type="entry name" value="Proline_metab_enzyme"/>
</dbReference>
<dbReference type="InterPro" id="IPR016163">
    <property type="entry name" value="Ald_DH_C"/>
</dbReference>
<keyword evidence="6" id="KW-0642">Proline metabolism</keyword>
<evidence type="ECO:0000259" key="9">
    <source>
        <dbReference type="Pfam" id="PF00171"/>
    </source>
</evidence>
<dbReference type="InterPro" id="IPR015590">
    <property type="entry name" value="Aldehyde_DH_dom"/>
</dbReference>
<dbReference type="NCBIfam" id="TIGR01236">
    <property type="entry name" value="D1pyr5carbox1"/>
    <property type="match status" value="1"/>
</dbReference>
<protein>
    <recommendedName>
        <fullName evidence="7">L-glutamate gamma-semialdehyde dehydrogenase</fullName>
        <ecNumber evidence="3">1.2.1.88</ecNumber>
    </recommendedName>
    <alternativeName>
        <fullName evidence="7">L-glutamate gamma-semialdehyde dehydrogenase</fullName>
    </alternativeName>
</protein>
<evidence type="ECO:0000256" key="8">
    <source>
        <dbReference type="ARBA" id="ARBA00048142"/>
    </source>
</evidence>
<comment type="catalytic activity">
    <reaction evidence="8">
        <text>L-glutamate 5-semialdehyde + NAD(+) + H2O = L-glutamate + NADH + 2 H(+)</text>
        <dbReference type="Rhea" id="RHEA:30235"/>
        <dbReference type="ChEBI" id="CHEBI:15377"/>
        <dbReference type="ChEBI" id="CHEBI:15378"/>
        <dbReference type="ChEBI" id="CHEBI:29985"/>
        <dbReference type="ChEBI" id="CHEBI:57540"/>
        <dbReference type="ChEBI" id="CHEBI:57945"/>
        <dbReference type="ChEBI" id="CHEBI:58066"/>
        <dbReference type="EC" id="1.2.1.88"/>
    </reaction>
</comment>
<evidence type="ECO:0000256" key="4">
    <source>
        <dbReference type="ARBA" id="ARBA00023002"/>
    </source>
</evidence>
<dbReference type="InterPro" id="IPR016161">
    <property type="entry name" value="Ald_DH/histidinol_DH"/>
</dbReference>
<dbReference type="FunFam" id="3.40.309.10:FF:000005">
    <property type="entry name" value="1-pyrroline-5-carboxylate dehydrogenase 1"/>
    <property type="match status" value="1"/>
</dbReference>
<keyword evidence="5" id="KW-0520">NAD</keyword>
<evidence type="ECO:0000256" key="1">
    <source>
        <dbReference type="ARBA" id="ARBA00004786"/>
    </source>
</evidence>
<evidence type="ECO:0000256" key="6">
    <source>
        <dbReference type="ARBA" id="ARBA00023062"/>
    </source>
</evidence>
<sequence>MTQITKAVNEPILSFAAGSPERASLQAKYDEMATQTIEIPLIIDGKEIKTGDTGNCVMPHNHQHVLATYHKAGETEVIQAIDAAMKSWKTWSTTTLEERTKIFRKAAELLQGPWRDTINAATMLNQSKNAFQAEVDAACELIDFFNFNAQYAEEITANQPLISPEGMHNHLEYRPLEGFVFAITPFNFTSIAGNLPSAPALMGNVALWKPASSAVLPCYYIMKMLEEAGLPAGVINFIPGSGGKVGNPVLSNSNLAGVHFTGSTATFHHIWKTIGNNIDKYKTYPRIVGETGGKDFCLAHESVDLDELSTAMIRGAFEFQGQKCSAMSRAYIPTTIWDDLRNKYLSELETVKVGSPRDFTNFMNAVIDKPAFDSIVSYIDYAKESDDAEIISGGTYDDSKGYFIQPTTILTTDPHFKTMEEEIFGPVLTIFLYDPTDWDSIIDLVDSTSPYALTGCIMGNDKEALDEAKDRLTHSAGNFYINDKPTGAVVGQQPFGGSRASGTNDKAGSELNLLRWLSLRTVKETFDTPTDYRYPFLQED</sequence>
<dbReference type="AlphaFoldDB" id="A0A381QMD9"/>
<dbReference type="GO" id="GO:0003842">
    <property type="term" value="F:L-glutamate gamma-semialdehyde dehydrogenase activity"/>
    <property type="evidence" value="ECO:0007669"/>
    <property type="project" value="UniProtKB-EC"/>
</dbReference>
<dbReference type="InterPro" id="IPR005931">
    <property type="entry name" value="P5CDH/ALDH4A1"/>
</dbReference>
<accession>A0A381QMD9</accession>
<dbReference type="UniPathway" id="UPA00261">
    <property type="reaction ID" value="UER00374"/>
</dbReference>